<organism evidence="13">
    <name type="scientific">Caldithrix abyssi</name>
    <dbReference type="NCBI Taxonomy" id="187145"/>
    <lineage>
        <taxon>Bacteria</taxon>
        <taxon>Pseudomonadati</taxon>
        <taxon>Calditrichota</taxon>
        <taxon>Calditrichia</taxon>
        <taxon>Calditrichales</taxon>
        <taxon>Calditrichaceae</taxon>
        <taxon>Caldithrix</taxon>
    </lineage>
</organism>
<evidence type="ECO:0000259" key="11">
    <source>
        <dbReference type="PROSITE" id="PS50109"/>
    </source>
</evidence>
<evidence type="ECO:0000256" key="4">
    <source>
        <dbReference type="ARBA" id="ARBA00022679"/>
    </source>
</evidence>
<evidence type="ECO:0000256" key="6">
    <source>
        <dbReference type="ARBA" id="ARBA00022777"/>
    </source>
</evidence>
<dbReference type="CDD" id="cd00156">
    <property type="entry name" value="REC"/>
    <property type="match status" value="1"/>
</dbReference>
<feature type="domain" description="Histidine kinase" evidence="11">
    <location>
        <begin position="298"/>
        <end position="519"/>
    </location>
</feature>
<evidence type="ECO:0000256" key="7">
    <source>
        <dbReference type="ARBA" id="ARBA00022840"/>
    </source>
</evidence>
<dbReference type="PRINTS" id="PR00344">
    <property type="entry name" value="BCTRLSENSOR"/>
</dbReference>
<dbReference type="EC" id="2.7.13.3" evidence="2"/>
<keyword evidence="6" id="KW-0418">Kinase</keyword>
<accession>A0A7V4U3I6</accession>
<comment type="caution">
    <text evidence="13">The sequence shown here is derived from an EMBL/GenBank/DDBJ whole genome shotgun (WGS) entry which is preliminary data.</text>
</comment>
<dbReference type="PROSITE" id="PS50109">
    <property type="entry name" value="HIS_KIN"/>
    <property type="match status" value="1"/>
</dbReference>
<dbReference type="Gene3D" id="3.40.50.2300">
    <property type="match status" value="1"/>
</dbReference>
<dbReference type="PROSITE" id="PS50110">
    <property type="entry name" value="RESPONSE_REGULATORY"/>
    <property type="match status" value="1"/>
</dbReference>
<dbReference type="InterPro" id="IPR005467">
    <property type="entry name" value="His_kinase_dom"/>
</dbReference>
<evidence type="ECO:0000256" key="3">
    <source>
        <dbReference type="ARBA" id="ARBA00022553"/>
    </source>
</evidence>
<gene>
    <name evidence="13" type="ORF">ENK44_13485</name>
</gene>
<dbReference type="SUPFAM" id="SSF52172">
    <property type="entry name" value="CheY-like"/>
    <property type="match status" value="1"/>
</dbReference>
<dbReference type="Pfam" id="PF00512">
    <property type="entry name" value="HisKA"/>
    <property type="match status" value="1"/>
</dbReference>
<dbReference type="SUPFAM" id="SSF55785">
    <property type="entry name" value="PYP-like sensor domain (PAS domain)"/>
    <property type="match status" value="1"/>
</dbReference>
<dbReference type="Gene3D" id="3.30.450.20">
    <property type="entry name" value="PAS domain"/>
    <property type="match status" value="1"/>
</dbReference>
<protein>
    <recommendedName>
        <fullName evidence="2">histidine kinase</fullName>
        <ecNumber evidence="2">2.7.13.3</ecNumber>
    </recommendedName>
</protein>
<dbReference type="Proteomes" id="UP000885779">
    <property type="component" value="Unassembled WGS sequence"/>
</dbReference>
<evidence type="ECO:0000313" key="13">
    <source>
        <dbReference type="EMBL" id="HGY56712.1"/>
    </source>
</evidence>
<dbReference type="InterPro" id="IPR000014">
    <property type="entry name" value="PAS"/>
</dbReference>
<dbReference type="InterPro" id="IPR036097">
    <property type="entry name" value="HisK_dim/P_sf"/>
</dbReference>
<dbReference type="CDD" id="cd00082">
    <property type="entry name" value="HisKA"/>
    <property type="match status" value="1"/>
</dbReference>
<dbReference type="GO" id="GO:0000155">
    <property type="term" value="F:phosphorelay sensor kinase activity"/>
    <property type="evidence" value="ECO:0007669"/>
    <property type="project" value="InterPro"/>
</dbReference>
<evidence type="ECO:0000256" key="9">
    <source>
        <dbReference type="PROSITE-ProRule" id="PRU00169"/>
    </source>
</evidence>
<dbReference type="NCBIfam" id="TIGR00229">
    <property type="entry name" value="sensory_box"/>
    <property type="match status" value="1"/>
</dbReference>
<dbReference type="SUPFAM" id="SSF47384">
    <property type="entry name" value="Homodimeric domain of signal transducing histidine kinase"/>
    <property type="match status" value="1"/>
</dbReference>
<keyword evidence="10" id="KW-0175">Coiled coil</keyword>
<dbReference type="SUPFAM" id="SSF55874">
    <property type="entry name" value="ATPase domain of HSP90 chaperone/DNA topoisomerase II/histidine kinase"/>
    <property type="match status" value="1"/>
</dbReference>
<evidence type="ECO:0000259" key="12">
    <source>
        <dbReference type="PROSITE" id="PS50110"/>
    </source>
</evidence>
<dbReference type="Pfam" id="PF02518">
    <property type="entry name" value="HATPase_c"/>
    <property type="match status" value="1"/>
</dbReference>
<dbReference type="SMART" id="SM00387">
    <property type="entry name" value="HATPase_c"/>
    <property type="match status" value="1"/>
</dbReference>
<comment type="catalytic activity">
    <reaction evidence="1">
        <text>ATP + protein L-histidine = ADP + protein N-phospho-L-histidine.</text>
        <dbReference type="EC" id="2.7.13.3"/>
    </reaction>
</comment>
<reference evidence="13" key="1">
    <citation type="journal article" date="2020" name="mSystems">
        <title>Genome- and Community-Level Interaction Insights into Carbon Utilization and Element Cycling Functions of Hydrothermarchaeota in Hydrothermal Sediment.</title>
        <authorList>
            <person name="Zhou Z."/>
            <person name="Liu Y."/>
            <person name="Xu W."/>
            <person name="Pan J."/>
            <person name="Luo Z.H."/>
            <person name="Li M."/>
        </authorList>
    </citation>
    <scope>NUCLEOTIDE SEQUENCE [LARGE SCALE GENOMIC DNA]</scope>
    <source>
        <strain evidence="13">HyVt-577</strain>
    </source>
</reference>
<evidence type="ECO:0000256" key="5">
    <source>
        <dbReference type="ARBA" id="ARBA00022741"/>
    </source>
</evidence>
<dbReference type="InterPro" id="IPR001789">
    <property type="entry name" value="Sig_transdc_resp-reg_receiver"/>
</dbReference>
<dbReference type="EMBL" id="DRQG01000126">
    <property type="protein sequence ID" value="HGY56712.1"/>
    <property type="molecule type" value="Genomic_DNA"/>
</dbReference>
<keyword evidence="4" id="KW-0808">Transferase</keyword>
<dbReference type="CDD" id="cd00130">
    <property type="entry name" value="PAS"/>
    <property type="match status" value="1"/>
</dbReference>
<keyword evidence="8" id="KW-0902">Two-component regulatory system</keyword>
<dbReference type="SMART" id="SM00091">
    <property type="entry name" value="PAS"/>
    <property type="match status" value="1"/>
</dbReference>
<dbReference type="InterPro" id="IPR011006">
    <property type="entry name" value="CheY-like_superfamily"/>
</dbReference>
<dbReference type="InterPro" id="IPR035965">
    <property type="entry name" value="PAS-like_dom_sf"/>
</dbReference>
<feature type="coiled-coil region" evidence="10">
    <location>
        <begin position="119"/>
        <end position="164"/>
    </location>
</feature>
<dbReference type="InterPro" id="IPR003661">
    <property type="entry name" value="HisK_dim/P_dom"/>
</dbReference>
<dbReference type="AlphaFoldDB" id="A0A7V4U3I6"/>
<keyword evidence="3 9" id="KW-0597">Phosphoprotein</keyword>
<proteinExistence type="predicted"/>
<evidence type="ECO:0000256" key="8">
    <source>
        <dbReference type="ARBA" id="ARBA00023012"/>
    </source>
</evidence>
<dbReference type="Gene3D" id="3.30.565.10">
    <property type="entry name" value="Histidine kinase-like ATPase, C-terminal domain"/>
    <property type="match status" value="1"/>
</dbReference>
<dbReference type="InterPro" id="IPR003594">
    <property type="entry name" value="HATPase_dom"/>
</dbReference>
<name>A0A7V4U3I6_CALAY</name>
<evidence type="ECO:0000256" key="1">
    <source>
        <dbReference type="ARBA" id="ARBA00000085"/>
    </source>
</evidence>
<evidence type="ECO:0000256" key="2">
    <source>
        <dbReference type="ARBA" id="ARBA00012438"/>
    </source>
</evidence>
<dbReference type="GO" id="GO:0005524">
    <property type="term" value="F:ATP binding"/>
    <property type="evidence" value="ECO:0007669"/>
    <property type="project" value="UniProtKB-KW"/>
</dbReference>
<dbReference type="InterPro" id="IPR036890">
    <property type="entry name" value="HATPase_C_sf"/>
</dbReference>
<dbReference type="InterPro" id="IPR004358">
    <property type="entry name" value="Sig_transdc_His_kin-like_C"/>
</dbReference>
<dbReference type="SMART" id="SM00388">
    <property type="entry name" value="HisKA"/>
    <property type="match status" value="1"/>
</dbReference>
<dbReference type="Pfam" id="PF13426">
    <property type="entry name" value="PAS_9"/>
    <property type="match status" value="1"/>
</dbReference>
<feature type="modified residue" description="4-aspartylphosphate" evidence="9">
    <location>
        <position position="52"/>
    </location>
</feature>
<dbReference type="PANTHER" id="PTHR43065">
    <property type="entry name" value="SENSOR HISTIDINE KINASE"/>
    <property type="match status" value="1"/>
</dbReference>
<keyword evidence="7" id="KW-0067">ATP-binding</keyword>
<keyword evidence="5" id="KW-0547">Nucleotide-binding</keyword>
<dbReference type="PANTHER" id="PTHR43065:SF46">
    <property type="entry name" value="C4-DICARBOXYLATE TRANSPORT SENSOR PROTEIN DCTB"/>
    <property type="match status" value="1"/>
</dbReference>
<sequence>MHRILILDDDADIRDTLSAFLEKENYQVDHCGSGLEAESFLKKHTYAVILVDIFLPDISGIDFVQQTKKTGCKSQFVFITGSSDIALARKAVQLGVFDYLVKPFKNSQLLQVVRNAIMKNYLEEEKESLERQKNLYQQELEKLVEQKAAALSESESKYQNLVEQSLAGVFIMQDNVFKYVNRKFCEILECRPEDMLDKKSLSDFINADANSLFQHLLDNTHFSETKTADMEFEARTSSGKTRHLKIWAGPIFFQGKEAVEGIIIDATEEQNAKLRQQQLELELMNEHKLAAIGQLAAGIAHNLNTPIAVIQGNAELLQLKHPELEEVDKILAQTRRMNKLIQNLIIKGKKEQEKELTELDINELLNQELEFLNANLFYKHKIKKVFIPGENLPKIEGIYSDFSQSILNIIQNAIDAMYDSQEKLLTVRTYMDNKTVVVSISDTGCGIPEDIKAHVFEPFFTTKPSNPDEETIIRPNHPVGTGLGLSLVHNILSPYGVKIDFESETGKGTTFYIRIPFKVNNRPDA</sequence>
<dbReference type="SMART" id="SM00448">
    <property type="entry name" value="REC"/>
    <property type="match status" value="1"/>
</dbReference>
<evidence type="ECO:0000256" key="10">
    <source>
        <dbReference type="SAM" id="Coils"/>
    </source>
</evidence>
<dbReference type="Pfam" id="PF00072">
    <property type="entry name" value="Response_reg"/>
    <property type="match status" value="1"/>
</dbReference>
<dbReference type="Gene3D" id="1.10.287.130">
    <property type="match status" value="1"/>
</dbReference>
<feature type="domain" description="Response regulatory" evidence="12">
    <location>
        <begin position="3"/>
        <end position="117"/>
    </location>
</feature>